<gene>
    <name evidence="3" type="ordered locus">Tgr7_2635</name>
</gene>
<keyword evidence="1" id="KW-0812">Transmembrane</keyword>
<reference evidence="3 4" key="1">
    <citation type="journal article" date="2011" name="Stand. Genomic Sci.">
        <title>Complete genome sequence of 'Thioalkalivibrio sulfidophilus' HL-EbGr7.</title>
        <authorList>
            <person name="Muyzer G."/>
            <person name="Sorokin D.Y."/>
            <person name="Mavromatis K."/>
            <person name="Lapidus A."/>
            <person name="Clum A."/>
            <person name="Ivanova N."/>
            <person name="Pati A."/>
            <person name="d'Haeseleer P."/>
            <person name="Woyke T."/>
            <person name="Kyrpides N.C."/>
        </authorList>
    </citation>
    <scope>NUCLEOTIDE SEQUENCE [LARGE SCALE GENOMIC DNA]</scope>
    <source>
        <strain evidence="3 4">HL-EbGR7</strain>
    </source>
</reference>
<dbReference type="OrthoDB" id="5298046at2"/>
<evidence type="ECO:0000313" key="3">
    <source>
        <dbReference type="EMBL" id="ACL73710.1"/>
    </source>
</evidence>
<dbReference type="InterPro" id="IPR051474">
    <property type="entry name" value="Anti-sigma-K/W_factor"/>
</dbReference>
<keyword evidence="1" id="KW-1133">Transmembrane helix</keyword>
<dbReference type="GO" id="GO:0016989">
    <property type="term" value="F:sigma factor antagonist activity"/>
    <property type="evidence" value="ECO:0007669"/>
    <property type="project" value="TreeGrafter"/>
</dbReference>
<dbReference type="RefSeq" id="WP_012639185.1">
    <property type="nucleotide sequence ID" value="NC_011901.1"/>
</dbReference>
<name>B8GMC3_THISH</name>
<feature type="domain" description="Anti-sigma K factor RskA C-terminal" evidence="2">
    <location>
        <begin position="100"/>
        <end position="222"/>
    </location>
</feature>
<dbReference type="HOGENOM" id="CLU_075065_0_0_6"/>
<evidence type="ECO:0000313" key="4">
    <source>
        <dbReference type="Proteomes" id="UP000002383"/>
    </source>
</evidence>
<accession>B8GMC3</accession>
<protein>
    <recommendedName>
        <fullName evidence="2">Anti-sigma K factor RskA C-terminal domain-containing protein</fullName>
    </recommendedName>
</protein>
<dbReference type="GO" id="GO:0006417">
    <property type="term" value="P:regulation of translation"/>
    <property type="evidence" value="ECO:0007669"/>
    <property type="project" value="TreeGrafter"/>
</dbReference>
<feature type="transmembrane region" description="Helical" evidence="1">
    <location>
        <begin position="91"/>
        <end position="110"/>
    </location>
</feature>
<evidence type="ECO:0000259" key="2">
    <source>
        <dbReference type="Pfam" id="PF10099"/>
    </source>
</evidence>
<dbReference type="STRING" id="396588.Tgr7_2635"/>
<dbReference type="InterPro" id="IPR018764">
    <property type="entry name" value="RskA_C"/>
</dbReference>
<keyword evidence="4" id="KW-1185">Reference proteome</keyword>
<dbReference type="EMBL" id="CP001339">
    <property type="protein sequence ID" value="ACL73710.1"/>
    <property type="molecule type" value="Genomic_DNA"/>
</dbReference>
<keyword evidence="1" id="KW-0472">Membrane</keyword>
<sequence length="232" mass="25653">MNYKHPELRERLSAEYALGTLRGAARRRFERLMARDSELSARVAAWEERLAHMAWSSAPVVRVPDRNWSAIQQRIQPMPNRQRPGLWNSLAFWRGLGMVASVLAVVLLILPGPQPSAPDAMPERVAMVTEAGSESASWLITAAAGGQQIMARAISPPAMPEGEVCVLWLVWPDGAVRAIGVLPEEGEMRLPMPAMDRQPYQAQVAVTIERSSELPMTRPAGPKVFSGPWMQL</sequence>
<dbReference type="PANTHER" id="PTHR37461">
    <property type="entry name" value="ANTI-SIGMA-K FACTOR RSKA"/>
    <property type="match status" value="1"/>
</dbReference>
<dbReference type="KEGG" id="tgr:Tgr7_2635"/>
<proteinExistence type="predicted"/>
<organism evidence="3 4">
    <name type="scientific">Thioalkalivibrio sulfidiphilus (strain HL-EbGR7)</name>
    <dbReference type="NCBI Taxonomy" id="396588"/>
    <lineage>
        <taxon>Bacteria</taxon>
        <taxon>Pseudomonadati</taxon>
        <taxon>Pseudomonadota</taxon>
        <taxon>Gammaproteobacteria</taxon>
        <taxon>Chromatiales</taxon>
        <taxon>Ectothiorhodospiraceae</taxon>
        <taxon>Thioalkalivibrio</taxon>
    </lineage>
</organism>
<evidence type="ECO:0000256" key="1">
    <source>
        <dbReference type="SAM" id="Phobius"/>
    </source>
</evidence>
<dbReference type="GO" id="GO:0005886">
    <property type="term" value="C:plasma membrane"/>
    <property type="evidence" value="ECO:0007669"/>
    <property type="project" value="InterPro"/>
</dbReference>
<dbReference type="eggNOG" id="COG5343">
    <property type="taxonomic scope" value="Bacteria"/>
</dbReference>
<dbReference type="AlphaFoldDB" id="B8GMC3"/>
<dbReference type="Pfam" id="PF10099">
    <property type="entry name" value="RskA_C"/>
    <property type="match status" value="1"/>
</dbReference>
<dbReference type="PANTHER" id="PTHR37461:SF1">
    <property type="entry name" value="ANTI-SIGMA-K FACTOR RSKA"/>
    <property type="match status" value="1"/>
</dbReference>
<dbReference type="Proteomes" id="UP000002383">
    <property type="component" value="Chromosome"/>
</dbReference>